<accession>A0A0L0NNV1</accession>
<dbReference type="EMBL" id="LFRF01000001">
    <property type="protein sequence ID" value="KND95360.1"/>
    <property type="molecule type" value="Genomic_DNA"/>
</dbReference>
<keyword evidence="2" id="KW-1185">Reference proteome</keyword>
<reference evidence="1 2" key="1">
    <citation type="journal article" date="2015" name="BMC Genomics">
        <title>The genome of the truffle-parasite Tolypocladium ophioglossoides and the evolution of antifungal peptaibiotics.</title>
        <authorList>
            <person name="Quandt C.A."/>
            <person name="Bushley K.E."/>
            <person name="Spatafora J.W."/>
        </authorList>
    </citation>
    <scope>NUCLEOTIDE SEQUENCE [LARGE SCALE GENOMIC DNA]</scope>
    <source>
        <strain evidence="1 2">CBS 100239</strain>
    </source>
</reference>
<dbReference type="AlphaFoldDB" id="A0A0L0NNV1"/>
<name>A0A0L0NNV1_TOLOC</name>
<dbReference type="Proteomes" id="UP000036947">
    <property type="component" value="Unassembled WGS sequence"/>
</dbReference>
<proteinExistence type="predicted"/>
<comment type="caution">
    <text evidence="1">The sequence shown here is derived from an EMBL/GenBank/DDBJ whole genome shotgun (WGS) entry which is preliminary data.</text>
</comment>
<protein>
    <submittedName>
        <fullName evidence="1">Uncharacterized protein</fullName>
    </submittedName>
</protein>
<organism evidence="1 2">
    <name type="scientific">Tolypocladium ophioglossoides (strain CBS 100239)</name>
    <name type="common">Snaketongue truffleclub</name>
    <name type="synonym">Elaphocordyceps ophioglossoides</name>
    <dbReference type="NCBI Taxonomy" id="1163406"/>
    <lineage>
        <taxon>Eukaryota</taxon>
        <taxon>Fungi</taxon>
        <taxon>Dikarya</taxon>
        <taxon>Ascomycota</taxon>
        <taxon>Pezizomycotina</taxon>
        <taxon>Sordariomycetes</taxon>
        <taxon>Hypocreomycetidae</taxon>
        <taxon>Hypocreales</taxon>
        <taxon>Ophiocordycipitaceae</taxon>
        <taxon>Tolypocladium</taxon>
    </lineage>
</organism>
<evidence type="ECO:0000313" key="2">
    <source>
        <dbReference type="Proteomes" id="UP000036947"/>
    </source>
</evidence>
<dbReference type="OrthoDB" id="2151161at2759"/>
<evidence type="ECO:0000313" key="1">
    <source>
        <dbReference type="EMBL" id="KND95360.1"/>
    </source>
</evidence>
<sequence>MEKNGRLDGVLADASCNPVESNYRHVDGSLASESTGALQEDARGPLVDWSVRVVEARSHWPGSPAPAAAAAAAVSQYSIAPRTSSGKVSTDWMRAGGGMCGKALWEPLARLARPHCG</sequence>
<gene>
    <name evidence="1" type="ORF">TOPH_00189</name>
</gene>